<dbReference type="Proteomes" id="UP001223420">
    <property type="component" value="Unassembled WGS sequence"/>
</dbReference>
<evidence type="ECO:0000313" key="3">
    <source>
        <dbReference type="Proteomes" id="UP001223420"/>
    </source>
</evidence>
<accession>A0AAJ1WVS9</accession>
<name>A0AAJ1WVS9_9HYPH</name>
<evidence type="ECO:0000256" key="1">
    <source>
        <dbReference type="SAM" id="MobiDB-lite"/>
    </source>
</evidence>
<organism evidence="2 3">
    <name type="scientific">Methylobacterium brachiatum</name>
    <dbReference type="NCBI Taxonomy" id="269660"/>
    <lineage>
        <taxon>Bacteria</taxon>
        <taxon>Pseudomonadati</taxon>
        <taxon>Pseudomonadota</taxon>
        <taxon>Alphaproteobacteria</taxon>
        <taxon>Hyphomicrobiales</taxon>
        <taxon>Methylobacteriaceae</taxon>
        <taxon>Methylobacterium</taxon>
    </lineage>
</organism>
<gene>
    <name evidence="2" type="ORF">QO001_001453</name>
</gene>
<dbReference type="EMBL" id="JAUSWL010000002">
    <property type="protein sequence ID" value="MDQ0542535.1"/>
    <property type="molecule type" value="Genomic_DNA"/>
</dbReference>
<dbReference type="RefSeq" id="WP_230365831.1">
    <property type="nucleotide sequence ID" value="NZ_JAJALK010000003.1"/>
</dbReference>
<evidence type="ECO:0000313" key="2">
    <source>
        <dbReference type="EMBL" id="MDQ0542535.1"/>
    </source>
</evidence>
<reference evidence="2" key="1">
    <citation type="submission" date="2023-07" db="EMBL/GenBank/DDBJ databases">
        <title>Genomic Encyclopedia of Type Strains, Phase IV (KMG-IV): sequencing the most valuable type-strain genomes for metagenomic binning, comparative biology and taxonomic classification.</title>
        <authorList>
            <person name="Goeker M."/>
        </authorList>
    </citation>
    <scope>NUCLEOTIDE SEQUENCE</scope>
    <source>
        <strain evidence="2">DSM 19569</strain>
    </source>
</reference>
<sequence length="56" mass="5810">MLAGVGPTQLVPPRPGEDPAEYGCRAASEIMVRYIVDGIPEGQANSACQSRHGGKA</sequence>
<comment type="caution">
    <text evidence="2">The sequence shown here is derived from an EMBL/GenBank/DDBJ whole genome shotgun (WGS) entry which is preliminary data.</text>
</comment>
<dbReference type="AlphaFoldDB" id="A0AAJ1WVS9"/>
<protein>
    <submittedName>
        <fullName evidence="2">Uncharacterized protein</fullName>
    </submittedName>
</protein>
<proteinExistence type="predicted"/>
<feature type="region of interest" description="Disordered" evidence="1">
    <location>
        <begin position="1"/>
        <end position="21"/>
    </location>
</feature>